<proteinExistence type="predicted"/>
<dbReference type="Gene3D" id="3.30.565.10">
    <property type="entry name" value="Histidine kinase-like ATPase, C-terminal domain"/>
    <property type="match status" value="1"/>
</dbReference>
<evidence type="ECO:0000256" key="11">
    <source>
        <dbReference type="ARBA" id="ARBA00023012"/>
    </source>
</evidence>
<feature type="transmembrane region" description="Helical" evidence="14">
    <location>
        <begin position="44"/>
        <end position="68"/>
    </location>
</feature>
<keyword evidence="4" id="KW-0597">Phosphoprotein</keyword>
<evidence type="ECO:0000256" key="13">
    <source>
        <dbReference type="PIRNR" id="PIRNR037431"/>
    </source>
</evidence>
<accession>A0ABU5CK82</accession>
<dbReference type="PANTHER" id="PTHR24421:SF37">
    <property type="entry name" value="SENSOR HISTIDINE KINASE NARS"/>
    <property type="match status" value="1"/>
</dbReference>
<dbReference type="RefSeq" id="WP_306066739.1">
    <property type="nucleotide sequence ID" value="NZ_JAROCA020000001.1"/>
</dbReference>
<comment type="caution">
    <text evidence="16">The sequence shown here is derived from an EMBL/GenBank/DDBJ whole genome shotgun (WGS) entry which is preliminary data.</text>
</comment>
<feature type="transmembrane region" description="Helical" evidence="14">
    <location>
        <begin position="17"/>
        <end position="38"/>
    </location>
</feature>
<organism evidence="16 17">
    <name type="scientific">Tigheibacillus jepli</name>
    <dbReference type="NCBI Taxonomy" id="3035914"/>
    <lineage>
        <taxon>Bacteria</taxon>
        <taxon>Bacillati</taxon>
        <taxon>Bacillota</taxon>
        <taxon>Bacilli</taxon>
        <taxon>Bacillales</taxon>
        <taxon>Bacillaceae</taxon>
        <taxon>Tigheibacillus</taxon>
    </lineage>
</organism>
<dbReference type="PROSITE" id="PS50109">
    <property type="entry name" value="HIS_KIN"/>
    <property type="match status" value="1"/>
</dbReference>
<evidence type="ECO:0000256" key="10">
    <source>
        <dbReference type="ARBA" id="ARBA00022989"/>
    </source>
</evidence>
<gene>
    <name evidence="16" type="ORF">P5G51_013270</name>
</gene>
<dbReference type="InterPro" id="IPR036890">
    <property type="entry name" value="HATPase_C_sf"/>
</dbReference>
<dbReference type="CDD" id="cd16917">
    <property type="entry name" value="HATPase_UhpB-NarQ-NarX-like"/>
    <property type="match status" value="1"/>
</dbReference>
<dbReference type="PANTHER" id="PTHR24421">
    <property type="entry name" value="NITRATE/NITRITE SENSOR PROTEIN NARX-RELATED"/>
    <property type="match status" value="1"/>
</dbReference>
<name>A0ABU5CK82_9BACI</name>
<dbReference type="InterPro" id="IPR050482">
    <property type="entry name" value="Sensor_HK_TwoCompSys"/>
</dbReference>
<dbReference type="Proteomes" id="UP001228376">
    <property type="component" value="Unassembled WGS sequence"/>
</dbReference>
<evidence type="ECO:0000256" key="3">
    <source>
        <dbReference type="ARBA" id="ARBA00022475"/>
    </source>
</evidence>
<keyword evidence="7 13" id="KW-0547">Nucleotide-binding</keyword>
<comment type="catalytic activity">
    <reaction evidence="1 13">
        <text>ATP + protein L-histidine = ADP + protein N-phospho-L-histidine.</text>
        <dbReference type="EC" id="2.7.13.3"/>
    </reaction>
</comment>
<sequence length="354" mass="40420">MFKHLTSIRYSYIRSHFYAMFITTVTMLAILLSIHVLFKPGWLTSASIFVFIGLYIVLSTIVSIYAGFRSSGNLKSRLDSLSVLITQYANGNYESSIYTNKDDEVTRIVNELNELGIKMQNQVKSIQRLADEKSEFAKSAHKTAVIEERQRIARDLHDAVSQQLFALTMMSEAALKQMDKNPVIAKEQLQEVASAALQAQTEMRALLLHLRPVHLSGEPLVNGIKKLIGELEQKCNIHFHLSLDENVKLHNTVEDHLFRIVQESLSNILRHANATAVKLELYQRGREVFVHIRDNGKGFDTNKKEENKTSYGLKTMRERSEELGGTFTIRSNPNEGTYIDIRMPYRMQEGEEVK</sequence>
<evidence type="ECO:0000313" key="17">
    <source>
        <dbReference type="Proteomes" id="UP001228376"/>
    </source>
</evidence>
<keyword evidence="5 13" id="KW-0808">Transferase</keyword>
<reference evidence="16 17" key="1">
    <citation type="submission" date="2023-10" db="EMBL/GenBank/DDBJ databases">
        <title>179-bfca-hs.</title>
        <authorList>
            <person name="Miliotis G."/>
            <person name="Sengupta P."/>
            <person name="Hameed A."/>
            <person name="Chuvochina M."/>
            <person name="Mcdonagh F."/>
            <person name="Simpson A.C."/>
            <person name="Singh N.K."/>
            <person name="Rekha P.D."/>
            <person name="Raman K."/>
            <person name="Hugenholtz P."/>
            <person name="Venkateswaran K."/>
        </authorList>
    </citation>
    <scope>NUCLEOTIDE SEQUENCE [LARGE SCALE GENOMIC DNA]</scope>
    <source>
        <strain evidence="16 17">179-BFC-A-HS</strain>
    </source>
</reference>
<evidence type="ECO:0000256" key="14">
    <source>
        <dbReference type="SAM" id="Phobius"/>
    </source>
</evidence>
<dbReference type="InterPro" id="IPR003594">
    <property type="entry name" value="HATPase_dom"/>
</dbReference>
<evidence type="ECO:0000256" key="12">
    <source>
        <dbReference type="ARBA" id="ARBA00023136"/>
    </source>
</evidence>
<evidence type="ECO:0000256" key="8">
    <source>
        <dbReference type="ARBA" id="ARBA00022777"/>
    </source>
</evidence>
<keyword evidence="6 14" id="KW-0812">Transmembrane</keyword>
<evidence type="ECO:0000256" key="7">
    <source>
        <dbReference type="ARBA" id="ARBA00022741"/>
    </source>
</evidence>
<feature type="domain" description="Histidine kinase" evidence="15">
    <location>
        <begin position="151"/>
        <end position="347"/>
    </location>
</feature>
<keyword evidence="9 13" id="KW-0067">ATP-binding</keyword>
<evidence type="ECO:0000256" key="9">
    <source>
        <dbReference type="ARBA" id="ARBA00022840"/>
    </source>
</evidence>
<dbReference type="EC" id="2.7.13.3" evidence="13"/>
<keyword evidence="11 13" id="KW-0902">Two-component regulatory system</keyword>
<dbReference type="InterPro" id="IPR005467">
    <property type="entry name" value="His_kinase_dom"/>
</dbReference>
<dbReference type="Gene3D" id="1.20.5.1930">
    <property type="match status" value="1"/>
</dbReference>
<keyword evidence="10 14" id="KW-1133">Transmembrane helix</keyword>
<dbReference type="PIRSF" id="PIRSF037431">
    <property type="entry name" value="STHK_LiaS"/>
    <property type="match status" value="1"/>
</dbReference>
<evidence type="ECO:0000313" key="16">
    <source>
        <dbReference type="EMBL" id="MDY0406229.1"/>
    </source>
</evidence>
<evidence type="ECO:0000256" key="2">
    <source>
        <dbReference type="ARBA" id="ARBA00004651"/>
    </source>
</evidence>
<evidence type="ECO:0000256" key="1">
    <source>
        <dbReference type="ARBA" id="ARBA00000085"/>
    </source>
</evidence>
<dbReference type="SMART" id="SM00387">
    <property type="entry name" value="HATPase_c"/>
    <property type="match status" value="1"/>
</dbReference>
<dbReference type="InterPro" id="IPR017202">
    <property type="entry name" value="LiaS/VraS"/>
</dbReference>
<dbReference type="GO" id="GO:0016301">
    <property type="term" value="F:kinase activity"/>
    <property type="evidence" value="ECO:0007669"/>
    <property type="project" value="UniProtKB-KW"/>
</dbReference>
<dbReference type="Gene3D" id="6.10.340.10">
    <property type="match status" value="1"/>
</dbReference>
<comment type="subcellular location">
    <subcellularLocation>
        <location evidence="2 13">Cell membrane</location>
        <topology evidence="2 13">Multi-pass membrane protein</topology>
    </subcellularLocation>
</comment>
<evidence type="ECO:0000256" key="4">
    <source>
        <dbReference type="ARBA" id="ARBA00022553"/>
    </source>
</evidence>
<protein>
    <recommendedName>
        <fullName evidence="13">Sensor histidine kinase</fullName>
        <ecNumber evidence="13">2.7.13.3</ecNumber>
    </recommendedName>
</protein>
<keyword evidence="12 13" id="KW-0472">Membrane</keyword>
<evidence type="ECO:0000259" key="15">
    <source>
        <dbReference type="PROSITE" id="PS50109"/>
    </source>
</evidence>
<keyword evidence="17" id="KW-1185">Reference proteome</keyword>
<dbReference type="Pfam" id="PF07730">
    <property type="entry name" value="HisKA_3"/>
    <property type="match status" value="1"/>
</dbReference>
<keyword evidence="8 13" id="KW-0418">Kinase</keyword>
<keyword evidence="3 13" id="KW-1003">Cell membrane</keyword>
<dbReference type="InterPro" id="IPR011712">
    <property type="entry name" value="Sig_transdc_His_kin_sub3_dim/P"/>
</dbReference>
<dbReference type="EMBL" id="JAROCA020000001">
    <property type="protein sequence ID" value="MDY0406229.1"/>
    <property type="molecule type" value="Genomic_DNA"/>
</dbReference>
<evidence type="ECO:0000256" key="5">
    <source>
        <dbReference type="ARBA" id="ARBA00022679"/>
    </source>
</evidence>
<evidence type="ECO:0000256" key="6">
    <source>
        <dbReference type="ARBA" id="ARBA00022692"/>
    </source>
</evidence>
<dbReference type="SUPFAM" id="SSF55874">
    <property type="entry name" value="ATPase domain of HSP90 chaperone/DNA topoisomerase II/histidine kinase"/>
    <property type="match status" value="1"/>
</dbReference>
<dbReference type="Pfam" id="PF02518">
    <property type="entry name" value="HATPase_c"/>
    <property type="match status" value="1"/>
</dbReference>